<feature type="domain" description="RRM" evidence="3">
    <location>
        <begin position="127"/>
        <end position="207"/>
    </location>
</feature>
<dbReference type="InterPro" id="IPR012677">
    <property type="entry name" value="Nucleotide-bd_a/b_plait_sf"/>
</dbReference>
<dbReference type="SMART" id="SM00360">
    <property type="entry name" value="RRM"/>
    <property type="match status" value="1"/>
</dbReference>
<feature type="region of interest" description="Disordered" evidence="2">
    <location>
        <begin position="1"/>
        <end position="58"/>
    </location>
</feature>
<evidence type="ECO:0000313" key="5">
    <source>
        <dbReference type="Proteomes" id="UP001218218"/>
    </source>
</evidence>
<dbReference type="Gene3D" id="3.30.70.330">
    <property type="match status" value="1"/>
</dbReference>
<dbReference type="Proteomes" id="UP001218218">
    <property type="component" value="Unassembled WGS sequence"/>
</dbReference>
<dbReference type="AlphaFoldDB" id="A0AAD7AW03"/>
<dbReference type="InterPro" id="IPR000504">
    <property type="entry name" value="RRM_dom"/>
</dbReference>
<dbReference type="InterPro" id="IPR035979">
    <property type="entry name" value="RBD_domain_sf"/>
</dbReference>
<sequence>MAPTKTNRKGLRQNEPRRAPPRPNVFAAPPPSPTPSVIEIPVAGPSTPSETPPAMPPVRVDQVTFSNLVVRPRKRVTRAPERADHLAAAAAAMRRQYQLAQALRAVPPVPPPAPAATAPRLAVVAEPWVHVGNLDPEAIEDDLQEHFAACGEIEYVNIRYSSSGVSGHPQLGYRYAIVMFTTVAAANAAVNLTGSKLMGSDYSLVVEPDLLALPEVQKLPEFLKVAKAKPHMLGGLPQHQLAAVRPDHKLQTASGMTVTSPVAAVAKTKVWQPRAAAIQNKQKQKTKTKTKGRHCPGIIVGSVFYSRSS</sequence>
<name>A0AAD7AW03_9AGAR</name>
<dbReference type="GO" id="GO:0003723">
    <property type="term" value="F:RNA binding"/>
    <property type="evidence" value="ECO:0007669"/>
    <property type="project" value="UniProtKB-UniRule"/>
</dbReference>
<dbReference type="EMBL" id="JARIHO010000001">
    <property type="protein sequence ID" value="KAJ7368718.1"/>
    <property type="molecule type" value="Genomic_DNA"/>
</dbReference>
<organism evidence="4 5">
    <name type="scientific">Mycena albidolilacea</name>
    <dbReference type="NCBI Taxonomy" id="1033008"/>
    <lineage>
        <taxon>Eukaryota</taxon>
        <taxon>Fungi</taxon>
        <taxon>Dikarya</taxon>
        <taxon>Basidiomycota</taxon>
        <taxon>Agaricomycotina</taxon>
        <taxon>Agaricomycetes</taxon>
        <taxon>Agaricomycetidae</taxon>
        <taxon>Agaricales</taxon>
        <taxon>Marasmiineae</taxon>
        <taxon>Mycenaceae</taxon>
        <taxon>Mycena</taxon>
    </lineage>
</organism>
<feature type="compositionally biased region" description="Basic residues" evidence="2">
    <location>
        <begin position="1"/>
        <end position="11"/>
    </location>
</feature>
<reference evidence="4" key="1">
    <citation type="submission" date="2023-03" db="EMBL/GenBank/DDBJ databases">
        <title>Massive genome expansion in bonnet fungi (Mycena s.s.) driven by repeated elements and novel gene families across ecological guilds.</title>
        <authorList>
            <consortium name="Lawrence Berkeley National Laboratory"/>
            <person name="Harder C.B."/>
            <person name="Miyauchi S."/>
            <person name="Viragh M."/>
            <person name="Kuo A."/>
            <person name="Thoen E."/>
            <person name="Andreopoulos B."/>
            <person name="Lu D."/>
            <person name="Skrede I."/>
            <person name="Drula E."/>
            <person name="Henrissat B."/>
            <person name="Morin E."/>
            <person name="Kohler A."/>
            <person name="Barry K."/>
            <person name="LaButti K."/>
            <person name="Morin E."/>
            <person name="Salamov A."/>
            <person name="Lipzen A."/>
            <person name="Mereny Z."/>
            <person name="Hegedus B."/>
            <person name="Baldrian P."/>
            <person name="Stursova M."/>
            <person name="Weitz H."/>
            <person name="Taylor A."/>
            <person name="Grigoriev I.V."/>
            <person name="Nagy L.G."/>
            <person name="Martin F."/>
            <person name="Kauserud H."/>
        </authorList>
    </citation>
    <scope>NUCLEOTIDE SEQUENCE</scope>
    <source>
        <strain evidence="4">CBHHK002</strain>
    </source>
</reference>
<dbReference type="PROSITE" id="PS50102">
    <property type="entry name" value="RRM"/>
    <property type="match status" value="1"/>
</dbReference>
<evidence type="ECO:0000313" key="4">
    <source>
        <dbReference type="EMBL" id="KAJ7368718.1"/>
    </source>
</evidence>
<dbReference type="PANTHER" id="PTHR32343">
    <property type="entry name" value="SERINE/ARGININE-RICH SPLICING FACTOR"/>
    <property type="match status" value="1"/>
</dbReference>
<dbReference type="Pfam" id="PF00076">
    <property type="entry name" value="RRM_1"/>
    <property type="match status" value="1"/>
</dbReference>
<evidence type="ECO:0000256" key="2">
    <source>
        <dbReference type="SAM" id="MobiDB-lite"/>
    </source>
</evidence>
<evidence type="ECO:0000256" key="1">
    <source>
        <dbReference type="PROSITE-ProRule" id="PRU00176"/>
    </source>
</evidence>
<accession>A0AAD7AW03</accession>
<keyword evidence="5" id="KW-1185">Reference proteome</keyword>
<dbReference type="SUPFAM" id="SSF54928">
    <property type="entry name" value="RNA-binding domain, RBD"/>
    <property type="match status" value="1"/>
</dbReference>
<evidence type="ECO:0000259" key="3">
    <source>
        <dbReference type="PROSITE" id="PS50102"/>
    </source>
</evidence>
<gene>
    <name evidence="4" type="ORF">DFH08DRAFT_928786</name>
</gene>
<comment type="caution">
    <text evidence="4">The sequence shown here is derived from an EMBL/GenBank/DDBJ whole genome shotgun (WGS) entry which is preliminary data.</text>
</comment>
<keyword evidence="1" id="KW-0694">RNA-binding</keyword>
<protein>
    <recommendedName>
        <fullName evidence="3">RRM domain-containing protein</fullName>
    </recommendedName>
</protein>
<proteinExistence type="predicted"/>